<dbReference type="EMBL" id="CAJHIT010000006">
    <property type="protein sequence ID" value="CAD6502757.1"/>
    <property type="molecule type" value="Genomic_DNA"/>
</dbReference>
<reference evidence="2" key="1">
    <citation type="submission" date="2020-10" db="EMBL/GenBank/DDBJ databases">
        <authorList>
            <person name="Muller C M."/>
        </authorList>
    </citation>
    <scope>NUCLEOTIDE SEQUENCE</scope>
    <source>
        <strain evidence="2">THUN-12</strain>
    </source>
</reference>
<protein>
    <submittedName>
        <fullName evidence="2">BgTH12-05347</fullName>
    </submittedName>
</protein>
<evidence type="ECO:0000256" key="1">
    <source>
        <dbReference type="SAM" id="MobiDB-lite"/>
    </source>
</evidence>
<feature type="region of interest" description="Disordered" evidence="1">
    <location>
        <begin position="26"/>
        <end position="45"/>
    </location>
</feature>
<dbReference type="Proteomes" id="UP000683417">
    <property type="component" value="Unassembled WGS sequence"/>
</dbReference>
<feature type="compositionally biased region" description="Basic and acidic residues" evidence="1">
    <location>
        <begin position="35"/>
        <end position="45"/>
    </location>
</feature>
<gene>
    <name evidence="2" type="ORF">BGTH12_LOCUS4115</name>
</gene>
<proteinExistence type="predicted"/>
<comment type="caution">
    <text evidence="2">The sequence shown here is derived from an EMBL/GenBank/DDBJ whole genome shotgun (WGS) entry which is preliminary data.</text>
</comment>
<evidence type="ECO:0000313" key="3">
    <source>
        <dbReference type="Proteomes" id="UP000683417"/>
    </source>
</evidence>
<organism evidence="2 3">
    <name type="scientific">Blumeria graminis f. sp. triticale</name>
    <dbReference type="NCBI Taxonomy" id="1689686"/>
    <lineage>
        <taxon>Eukaryota</taxon>
        <taxon>Fungi</taxon>
        <taxon>Dikarya</taxon>
        <taxon>Ascomycota</taxon>
        <taxon>Pezizomycotina</taxon>
        <taxon>Leotiomycetes</taxon>
        <taxon>Erysiphales</taxon>
        <taxon>Erysiphaceae</taxon>
        <taxon>Blumeria</taxon>
    </lineage>
</organism>
<accession>A0A9W4D6D5</accession>
<sequence length="378" mass="43942">MELTPIRNPGKYIHRENQVVMFPGKVKKSGQDYSSSDRPRAPDEKIKQVSCKHAQSRHKLSSLERLPTEIVEKIFKLCLNLSLPRSSPIIGVRLANWNIYKTLILSVFETTWRKSLLSENDEGPEHRNNECEEQQTDILRCSWAVNALIVVYQRWIEENSFKPLKPIYFNPPADNLRKAQPLENPYDQAFFDKQFESFRAITRLRENIPEWKDLCWDRSEIVSSEVEIPDRLLLGPWSEEMLKELFCIIRFGASVDSWYSDKGETSFIGIRNAVKAGNIGALYLLLWAMDWNSECIEFFDCDFDGRNLITWAIRNVGGDYVAFMSHLLKLSRGLLSSADKRILVRDFAILENDAAFNEDRKTLDRLIRMKRVSISLLK</sequence>
<name>A0A9W4D6D5_BLUGR</name>
<dbReference type="AlphaFoldDB" id="A0A9W4D6D5"/>
<evidence type="ECO:0000313" key="2">
    <source>
        <dbReference type="EMBL" id="CAD6502757.1"/>
    </source>
</evidence>